<dbReference type="GO" id="GO:0003677">
    <property type="term" value="F:DNA binding"/>
    <property type="evidence" value="ECO:0007669"/>
    <property type="project" value="UniProtKB-KW"/>
</dbReference>
<protein>
    <submittedName>
        <fullName evidence="4">Starvation-inducible DNA-binding protein</fullName>
    </submittedName>
</protein>
<dbReference type="InterPro" id="IPR009078">
    <property type="entry name" value="Ferritin-like_SF"/>
</dbReference>
<proteinExistence type="inferred from homology"/>
<gene>
    <name evidence="4" type="ORF">SAMN05660236_2158</name>
</gene>
<evidence type="ECO:0000313" key="4">
    <source>
        <dbReference type="EMBL" id="SKC62734.1"/>
    </source>
</evidence>
<dbReference type="EMBL" id="FUZU01000001">
    <property type="protein sequence ID" value="SKC62734.1"/>
    <property type="molecule type" value="Genomic_DNA"/>
</dbReference>
<feature type="domain" description="Ferritin/DPS" evidence="3">
    <location>
        <begin position="20"/>
        <end position="158"/>
    </location>
</feature>
<dbReference type="AlphaFoldDB" id="A0A1T5KGA5"/>
<evidence type="ECO:0000259" key="3">
    <source>
        <dbReference type="Pfam" id="PF00210"/>
    </source>
</evidence>
<dbReference type="InterPro" id="IPR023188">
    <property type="entry name" value="DPS_DNA-bd_CS"/>
</dbReference>
<dbReference type="PROSITE" id="PS00818">
    <property type="entry name" value="DPS_1"/>
    <property type="match status" value="1"/>
</dbReference>
<dbReference type="Gene3D" id="1.20.1260.10">
    <property type="match status" value="1"/>
</dbReference>
<dbReference type="PROSITE" id="PS00819">
    <property type="entry name" value="DPS_2"/>
    <property type="match status" value="1"/>
</dbReference>
<dbReference type="OrthoDB" id="9797023at2"/>
<evidence type="ECO:0000256" key="2">
    <source>
        <dbReference type="RuleBase" id="RU003875"/>
    </source>
</evidence>
<dbReference type="PRINTS" id="PR01346">
    <property type="entry name" value="HELNAPAPROT"/>
</dbReference>
<name>A0A1T5KGA5_9BACT</name>
<dbReference type="InterPro" id="IPR012347">
    <property type="entry name" value="Ferritin-like"/>
</dbReference>
<dbReference type="RefSeq" id="WP_079686640.1">
    <property type="nucleotide sequence ID" value="NZ_FUZU01000001.1"/>
</dbReference>
<sequence length="159" mass="18399">MSNKNSIGLEVKDSEQLASGLNDLLANYQLFYMNARGFHWNIRGDKFFELHLKFEELYSDAFLKVDEIAERILTLGYIPVHSYSDYVKKSEIKESKDISDGYIAVQQVLDGFRTLLIKERALLKMSADAEDEGTNALMSDYIRQQEKSVWMYSSFLSKK</sequence>
<dbReference type="Pfam" id="PF00210">
    <property type="entry name" value="Ferritin"/>
    <property type="match status" value="1"/>
</dbReference>
<accession>A0A1T5KGA5</accession>
<dbReference type="GO" id="GO:0016722">
    <property type="term" value="F:oxidoreductase activity, acting on metal ions"/>
    <property type="evidence" value="ECO:0007669"/>
    <property type="project" value="InterPro"/>
</dbReference>
<dbReference type="InterPro" id="IPR002177">
    <property type="entry name" value="DPS_DNA-bd"/>
</dbReference>
<dbReference type="PANTHER" id="PTHR42932:SF1">
    <property type="entry name" value="GENERAL STRESS PROTEIN 20U"/>
    <property type="match status" value="1"/>
</dbReference>
<dbReference type="InterPro" id="IPR008331">
    <property type="entry name" value="Ferritin_DPS_dom"/>
</dbReference>
<dbReference type="SUPFAM" id="SSF47240">
    <property type="entry name" value="Ferritin-like"/>
    <property type="match status" value="1"/>
</dbReference>
<evidence type="ECO:0000256" key="1">
    <source>
        <dbReference type="ARBA" id="ARBA00009497"/>
    </source>
</evidence>
<keyword evidence="4" id="KW-0238">DNA-binding</keyword>
<dbReference type="GO" id="GO:0008199">
    <property type="term" value="F:ferric iron binding"/>
    <property type="evidence" value="ECO:0007669"/>
    <property type="project" value="InterPro"/>
</dbReference>
<organism evidence="4 5">
    <name type="scientific">Ohtaekwangia koreensis</name>
    <dbReference type="NCBI Taxonomy" id="688867"/>
    <lineage>
        <taxon>Bacteria</taxon>
        <taxon>Pseudomonadati</taxon>
        <taxon>Bacteroidota</taxon>
        <taxon>Cytophagia</taxon>
        <taxon>Cytophagales</taxon>
        <taxon>Fulvivirgaceae</taxon>
        <taxon>Ohtaekwangia</taxon>
    </lineage>
</organism>
<comment type="similarity">
    <text evidence="1 2">Belongs to the Dps family.</text>
</comment>
<dbReference type="PIRSF" id="PIRSF005900">
    <property type="entry name" value="Dps"/>
    <property type="match status" value="1"/>
</dbReference>
<keyword evidence="5" id="KW-1185">Reference proteome</keyword>
<dbReference type="PANTHER" id="PTHR42932">
    <property type="entry name" value="GENERAL STRESS PROTEIN 20U"/>
    <property type="match status" value="1"/>
</dbReference>
<evidence type="ECO:0000313" key="5">
    <source>
        <dbReference type="Proteomes" id="UP000190961"/>
    </source>
</evidence>
<dbReference type="CDD" id="cd01043">
    <property type="entry name" value="DPS"/>
    <property type="match status" value="1"/>
</dbReference>
<dbReference type="Proteomes" id="UP000190961">
    <property type="component" value="Unassembled WGS sequence"/>
</dbReference>
<reference evidence="4 5" key="1">
    <citation type="submission" date="2017-02" db="EMBL/GenBank/DDBJ databases">
        <authorList>
            <person name="Peterson S.W."/>
        </authorList>
    </citation>
    <scope>NUCLEOTIDE SEQUENCE [LARGE SCALE GENOMIC DNA]</scope>
    <source>
        <strain evidence="4 5">DSM 25262</strain>
    </source>
</reference>
<dbReference type="STRING" id="688867.SAMN05660236_2158"/>